<keyword evidence="1" id="KW-0812">Transmembrane</keyword>
<evidence type="ECO:0000313" key="3">
    <source>
        <dbReference type="EMBL" id="ELY39314.1"/>
    </source>
</evidence>
<dbReference type="Proteomes" id="UP000011645">
    <property type="component" value="Unassembled WGS sequence"/>
</dbReference>
<evidence type="ECO:0000313" key="4">
    <source>
        <dbReference type="Proteomes" id="UP000000390"/>
    </source>
</evidence>
<protein>
    <recommendedName>
        <fullName evidence="6">Membrane-bound metal-dependent hydrolase</fullName>
    </recommendedName>
</protein>
<name>D8JAL0_HALJB</name>
<dbReference type="KEGG" id="hje:HacjB3_06725"/>
<dbReference type="Pfam" id="PF04307">
    <property type="entry name" value="YdjM"/>
    <property type="match status" value="1"/>
</dbReference>
<evidence type="ECO:0000256" key="1">
    <source>
        <dbReference type="SAM" id="Phobius"/>
    </source>
</evidence>
<gene>
    <name evidence="2" type="ordered locus">HacjB3_06725</name>
    <name evidence="3" type="ORF">C497_05132</name>
</gene>
<dbReference type="PATRIC" id="fig|795797.18.peg.1343"/>
<dbReference type="HOGENOM" id="CLU_081182_0_0_2"/>
<keyword evidence="1" id="KW-0472">Membrane</keyword>
<reference evidence="2 4" key="1">
    <citation type="journal article" date="2010" name="J. Bacteriol.">
        <title>Complete genome sequence of Halalkalicoccus jeotgali B3(T), an extremely halophilic archaeon.</title>
        <authorList>
            <person name="Roh S.W."/>
            <person name="Nam Y.D."/>
            <person name="Nam S.H."/>
            <person name="Choi S.H."/>
            <person name="Park H.S."/>
            <person name="Bae J.W."/>
        </authorList>
    </citation>
    <scope>NUCLEOTIDE SEQUENCE [LARGE SCALE GENOMIC DNA]</scope>
    <source>
        <strain evidence="2">B3</strain>
        <strain evidence="4">DSM 18796 / CECT 7217 / JCM 14584 / KCTC 4019 / B3</strain>
    </source>
</reference>
<sequence>MPPVTVHIALGGLIGAVLLADHFDTRAIFVVMGAAAVPDLDVFVGFVIPGAHRAALHSVLFPIMLSVLLIWDVYWRERSFVSGRWGTYGVQVCWVAIVSMTLAHIVLDSFGSGINAFWPVYDRYYMITGDLVFWHDGGFTVDVLNVVELGTTADTHYGTGFDTVRANGRRFPVALTGEQFVLLVASGAAITRRIVEDLRTTTTARTAEYLSED</sequence>
<proteinExistence type="predicted"/>
<dbReference type="RefSeq" id="WP_008415001.1">
    <property type="nucleotide sequence ID" value="NC_014297.1"/>
</dbReference>
<dbReference type="eggNOG" id="arCOG04605">
    <property type="taxonomic scope" value="Archaea"/>
</dbReference>
<reference evidence="3 5" key="2">
    <citation type="journal article" date="2014" name="PLoS Genet.">
        <title>Phylogenetically driven sequencing of extremely halophilic archaea reveals strategies for static and dynamic osmo-response.</title>
        <authorList>
            <person name="Becker E.A."/>
            <person name="Seitzer P.M."/>
            <person name="Tritt A."/>
            <person name="Larsen D."/>
            <person name="Krusor M."/>
            <person name="Yao A.I."/>
            <person name="Wu D."/>
            <person name="Madern D."/>
            <person name="Eisen J.A."/>
            <person name="Darling A.E."/>
            <person name="Facciotti M.T."/>
        </authorList>
    </citation>
    <scope>NUCLEOTIDE SEQUENCE [LARGE SCALE GENOMIC DNA]</scope>
    <source>
        <strain evidence="3">B3</strain>
        <strain evidence="5">DSM 18796 / CECT 7217 / JCM 14584 / KCTC 4019 / B3</strain>
    </source>
</reference>
<evidence type="ECO:0000313" key="2">
    <source>
        <dbReference type="EMBL" id="ADJ14732.1"/>
    </source>
</evidence>
<dbReference type="AlphaFoldDB" id="D8JAL0"/>
<organism evidence="2 4">
    <name type="scientific">Halalkalicoccus jeotgali (strain DSM 18796 / CECT 7217 / JCM 14584 / KCTC 4019 / B3)</name>
    <dbReference type="NCBI Taxonomy" id="795797"/>
    <lineage>
        <taxon>Archaea</taxon>
        <taxon>Methanobacteriati</taxon>
        <taxon>Methanobacteriota</taxon>
        <taxon>Stenosarchaea group</taxon>
        <taxon>Halobacteria</taxon>
        <taxon>Halobacteriales</taxon>
        <taxon>Halococcaceae</taxon>
        <taxon>Halalkalicoccus</taxon>
    </lineage>
</organism>
<evidence type="ECO:0008006" key="6">
    <source>
        <dbReference type="Google" id="ProtNLM"/>
    </source>
</evidence>
<dbReference type="STRING" id="795797.HacjB3_06725"/>
<dbReference type="Proteomes" id="UP000000390">
    <property type="component" value="Chromosome"/>
</dbReference>
<keyword evidence="5" id="KW-1185">Reference proteome</keyword>
<feature type="transmembrane region" description="Helical" evidence="1">
    <location>
        <begin position="28"/>
        <end position="48"/>
    </location>
</feature>
<feature type="transmembrane region" description="Helical" evidence="1">
    <location>
        <begin position="54"/>
        <end position="75"/>
    </location>
</feature>
<dbReference type="EMBL" id="AOHV01000015">
    <property type="protein sequence ID" value="ELY39314.1"/>
    <property type="molecule type" value="Genomic_DNA"/>
</dbReference>
<keyword evidence="1" id="KW-1133">Transmembrane helix</keyword>
<dbReference type="EMBL" id="CP002062">
    <property type="protein sequence ID" value="ADJ14732.1"/>
    <property type="molecule type" value="Genomic_DNA"/>
</dbReference>
<dbReference type="GeneID" id="9419146"/>
<dbReference type="InterPro" id="IPR007404">
    <property type="entry name" value="YdjM-like"/>
</dbReference>
<dbReference type="OrthoDB" id="252570at2157"/>
<feature type="transmembrane region" description="Helical" evidence="1">
    <location>
        <begin position="6"/>
        <end position="23"/>
    </location>
</feature>
<evidence type="ECO:0000313" key="5">
    <source>
        <dbReference type="Proteomes" id="UP000011645"/>
    </source>
</evidence>
<feature type="transmembrane region" description="Helical" evidence="1">
    <location>
        <begin position="87"/>
        <end position="107"/>
    </location>
</feature>
<accession>D8JAL0</accession>